<evidence type="ECO:0000256" key="6">
    <source>
        <dbReference type="ARBA" id="ARBA00022519"/>
    </source>
</evidence>
<dbReference type="STRING" id="572479.Hprae_0170"/>
<evidence type="ECO:0000256" key="11">
    <source>
        <dbReference type="ARBA" id="ARBA00023065"/>
    </source>
</evidence>
<dbReference type="PANTHER" id="PTHR43185:SF1">
    <property type="entry name" value="FE(2+) TRANSPORTER FEOB"/>
    <property type="match status" value="1"/>
</dbReference>
<evidence type="ECO:0000256" key="4">
    <source>
        <dbReference type="ARBA" id="ARBA00022475"/>
    </source>
</evidence>
<dbReference type="InterPro" id="IPR005225">
    <property type="entry name" value="Small_GTP-bd"/>
</dbReference>
<keyword evidence="9" id="KW-1133">Transmembrane helix</keyword>
<protein>
    <recommendedName>
        <fullName evidence="2">Fe(2+) transporter FeoB</fullName>
    </recommendedName>
    <alternativeName>
        <fullName evidence="14">Ferrous iron transport protein B</fullName>
    </alternativeName>
</protein>
<keyword evidence="7" id="KW-0812">Transmembrane</keyword>
<sequence>MSEINVAVAGQPNSGKSTMFNLLTGARQFIANYPGVTVEKKTGVLKIDSDKCNLIDLPGTYSLSSYSLEETVARDYLLSGQADLILNIVDASNFERSLNLTLQLLEIGLPMVIVLNMMDIVEKREIKIEAEKLSEKLNCPVVKAVAKKAQGKEKIKEMIKEVYYHKEKYQPNLSQIINYSPEMETKIEKIAQFFAQKNEFKNYSSRWLAIRILAGDKHVENLIKEVV</sequence>
<accession>E3DMD4</accession>
<keyword evidence="10" id="KW-0408">Iron</keyword>
<dbReference type="eggNOG" id="COG0370">
    <property type="taxonomic scope" value="Bacteria"/>
</dbReference>
<dbReference type="EMBL" id="CP002175">
    <property type="protein sequence ID" value="ADO76327.1"/>
    <property type="molecule type" value="Genomic_DNA"/>
</dbReference>
<evidence type="ECO:0000259" key="15">
    <source>
        <dbReference type="PROSITE" id="PS51711"/>
    </source>
</evidence>
<evidence type="ECO:0000256" key="2">
    <source>
        <dbReference type="ARBA" id="ARBA00022371"/>
    </source>
</evidence>
<dbReference type="GO" id="GO:0015093">
    <property type="term" value="F:ferrous iron transmembrane transporter activity"/>
    <property type="evidence" value="ECO:0007669"/>
    <property type="project" value="TreeGrafter"/>
</dbReference>
<evidence type="ECO:0000256" key="13">
    <source>
        <dbReference type="ARBA" id="ARBA00023136"/>
    </source>
</evidence>
<dbReference type="InterPro" id="IPR041069">
    <property type="entry name" value="FeoB_Cyto"/>
</dbReference>
<comment type="subcellular location">
    <subcellularLocation>
        <location evidence="1">Cell inner membrane</location>
        <topology evidence="1">Multi-pass membrane protein</topology>
    </subcellularLocation>
</comment>
<dbReference type="InterPro" id="IPR030389">
    <property type="entry name" value="G_FEOB_dom"/>
</dbReference>
<dbReference type="KEGG" id="hpk:Hprae_0170"/>
<dbReference type="InterPro" id="IPR006073">
    <property type="entry name" value="GTP-bd"/>
</dbReference>
<evidence type="ECO:0000256" key="8">
    <source>
        <dbReference type="ARBA" id="ARBA00022741"/>
    </source>
</evidence>
<gene>
    <name evidence="16" type="ordered locus">Hprae_0170</name>
</gene>
<dbReference type="InterPro" id="IPR050860">
    <property type="entry name" value="FeoB_GTPase"/>
</dbReference>
<keyword evidence="6" id="KW-0997">Cell inner membrane</keyword>
<dbReference type="Proteomes" id="UP000006866">
    <property type="component" value="Chromosome"/>
</dbReference>
<feature type="domain" description="FeoB-type G" evidence="15">
    <location>
        <begin position="3"/>
        <end position="165"/>
    </location>
</feature>
<evidence type="ECO:0000256" key="3">
    <source>
        <dbReference type="ARBA" id="ARBA00022448"/>
    </source>
</evidence>
<evidence type="ECO:0000256" key="12">
    <source>
        <dbReference type="ARBA" id="ARBA00023134"/>
    </source>
</evidence>
<dbReference type="PRINTS" id="PR00326">
    <property type="entry name" value="GTP1OBG"/>
</dbReference>
<dbReference type="PROSITE" id="PS51711">
    <property type="entry name" value="G_FEOB"/>
    <property type="match status" value="1"/>
</dbReference>
<dbReference type="HOGENOM" id="CLU_013350_0_1_9"/>
<dbReference type="SUPFAM" id="SSF52540">
    <property type="entry name" value="P-loop containing nucleoside triphosphate hydrolases"/>
    <property type="match status" value="1"/>
</dbReference>
<dbReference type="Pfam" id="PF17910">
    <property type="entry name" value="FeoB_Cyto"/>
    <property type="match status" value="1"/>
</dbReference>
<dbReference type="PATRIC" id="fig|572479.3.peg.171"/>
<keyword evidence="8" id="KW-0547">Nucleotide-binding</keyword>
<keyword evidence="17" id="KW-1185">Reference proteome</keyword>
<keyword evidence="11" id="KW-0406">Ion transport</keyword>
<dbReference type="InterPro" id="IPR027417">
    <property type="entry name" value="P-loop_NTPase"/>
</dbReference>
<keyword evidence="4" id="KW-1003">Cell membrane</keyword>
<dbReference type="NCBIfam" id="TIGR00231">
    <property type="entry name" value="small_GTP"/>
    <property type="match status" value="1"/>
</dbReference>
<evidence type="ECO:0000256" key="1">
    <source>
        <dbReference type="ARBA" id="ARBA00004429"/>
    </source>
</evidence>
<dbReference type="GO" id="GO:0005886">
    <property type="term" value="C:plasma membrane"/>
    <property type="evidence" value="ECO:0007669"/>
    <property type="project" value="UniProtKB-SubCell"/>
</dbReference>
<dbReference type="GO" id="GO:0005525">
    <property type="term" value="F:GTP binding"/>
    <property type="evidence" value="ECO:0007669"/>
    <property type="project" value="UniProtKB-KW"/>
</dbReference>
<dbReference type="Pfam" id="PF02421">
    <property type="entry name" value="FeoB_N"/>
    <property type="match status" value="1"/>
</dbReference>
<dbReference type="Gene3D" id="1.10.287.1770">
    <property type="match status" value="1"/>
</dbReference>
<evidence type="ECO:0000256" key="9">
    <source>
        <dbReference type="ARBA" id="ARBA00022989"/>
    </source>
</evidence>
<evidence type="ECO:0000313" key="16">
    <source>
        <dbReference type="EMBL" id="ADO76327.1"/>
    </source>
</evidence>
<keyword evidence="5" id="KW-0410">Iron transport</keyword>
<dbReference type="RefSeq" id="WP_014552362.1">
    <property type="nucleotide sequence ID" value="NC_017455.1"/>
</dbReference>
<dbReference type="FunFam" id="3.40.50.300:FF:000426">
    <property type="entry name" value="Ferrous iron transport protein B"/>
    <property type="match status" value="1"/>
</dbReference>
<keyword evidence="3" id="KW-0813">Transport</keyword>
<proteinExistence type="predicted"/>
<evidence type="ECO:0000256" key="14">
    <source>
        <dbReference type="ARBA" id="ARBA00031200"/>
    </source>
</evidence>
<keyword evidence="12" id="KW-0342">GTP-binding</keyword>
<dbReference type="Gene3D" id="3.40.50.300">
    <property type="entry name" value="P-loop containing nucleotide triphosphate hydrolases"/>
    <property type="match status" value="1"/>
</dbReference>
<reference evidence="16 17" key="2">
    <citation type="journal article" date="2011" name="Stand. Genomic Sci.">
        <title>Complete genome sequence of the extremely halophilic Halanaerobium praevalens type strain (GSL).</title>
        <authorList>
            <person name="Ivanova N."/>
            <person name="Sikorski J."/>
            <person name="Chertkov O."/>
            <person name="Nolan M."/>
            <person name="Lucas S."/>
            <person name="Hammon N."/>
            <person name="Deshpande S."/>
            <person name="Cheng J.F."/>
            <person name="Tapia R."/>
            <person name="Han C."/>
            <person name="Goodwin L."/>
            <person name="Pitluck S."/>
            <person name="Huntemann M."/>
            <person name="Liolios K."/>
            <person name="Pagani I."/>
            <person name="Mavromatis K."/>
            <person name="Ovchinikova G."/>
            <person name="Pati A."/>
            <person name="Chen A."/>
            <person name="Palaniappan K."/>
            <person name="Land M."/>
            <person name="Hauser L."/>
            <person name="Brambilla E.M."/>
            <person name="Kannan K.P."/>
            <person name="Rohde M."/>
            <person name="Tindall B.J."/>
            <person name="Goker M."/>
            <person name="Detter J.C."/>
            <person name="Woyke T."/>
            <person name="Bristow J."/>
            <person name="Eisen J.A."/>
            <person name="Markowitz V."/>
            <person name="Hugenholtz P."/>
            <person name="Kyrpides N.C."/>
            <person name="Klenk H.P."/>
            <person name="Lapidus A."/>
        </authorList>
    </citation>
    <scope>NUCLEOTIDE SEQUENCE [LARGE SCALE GENOMIC DNA]</scope>
    <source>
        <strain evidence="17">ATCC 33744 / DSM 2228 / GSL</strain>
    </source>
</reference>
<evidence type="ECO:0000256" key="5">
    <source>
        <dbReference type="ARBA" id="ARBA00022496"/>
    </source>
</evidence>
<dbReference type="PANTHER" id="PTHR43185">
    <property type="entry name" value="FERROUS IRON TRANSPORT PROTEIN B"/>
    <property type="match status" value="1"/>
</dbReference>
<evidence type="ECO:0000256" key="10">
    <source>
        <dbReference type="ARBA" id="ARBA00023004"/>
    </source>
</evidence>
<organism evidence="16 17">
    <name type="scientific">Halanaerobium praevalens (strain ATCC 33744 / DSM 2228 / GSL)</name>
    <dbReference type="NCBI Taxonomy" id="572479"/>
    <lineage>
        <taxon>Bacteria</taxon>
        <taxon>Bacillati</taxon>
        <taxon>Bacillota</taxon>
        <taxon>Clostridia</taxon>
        <taxon>Halanaerobiales</taxon>
        <taxon>Halanaerobiaceae</taxon>
        <taxon>Halanaerobium</taxon>
    </lineage>
</organism>
<name>E3DMD4_HALPG</name>
<reference evidence="17" key="1">
    <citation type="submission" date="2010-10" db="EMBL/GenBank/DDBJ databases">
        <title>The complete genome of Halanaerobium praevalens DSM 2228.</title>
        <authorList>
            <consortium name="US DOE Joint Genome Institute (JGI-PGF)"/>
            <person name="Lucas S."/>
            <person name="Copeland A."/>
            <person name="Lapidus A."/>
            <person name="Glavina del Rio T."/>
            <person name="Dalin E."/>
            <person name="Tice H."/>
            <person name="Bruce D."/>
            <person name="Goodwin L."/>
            <person name="Pitluck S."/>
            <person name="Kyrpides N."/>
            <person name="Mavromatis K."/>
            <person name="Ivanova N."/>
            <person name="Ovchinnikova G."/>
            <person name="Chertkov O."/>
            <person name="Detter J.C."/>
            <person name="Han C."/>
            <person name="Larimer F."/>
            <person name="Land M."/>
            <person name="Hauser L."/>
            <person name="Markowitz V."/>
            <person name="Cheng J.-F."/>
            <person name="Hugenholtz P."/>
            <person name="Woyke T."/>
            <person name="Wu D."/>
            <person name="Tindall B."/>
            <person name="Pomrenke H.G."/>
            <person name="Brambilla E."/>
            <person name="Klenk H.-P."/>
            <person name="Eisen J.A."/>
        </authorList>
    </citation>
    <scope>NUCLEOTIDE SEQUENCE [LARGE SCALE GENOMIC DNA]</scope>
    <source>
        <strain evidence="17">ATCC 33744 / DSM 2228 / GSL</strain>
    </source>
</reference>
<evidence type="ECO:0000256" key="7">
    <source>
        <dbReference type="ARBA" id="ARBA00022692"/>
    </source>
</evidence>
<dbReference type="AlphaFoldDB" id="E3DMD4"/>
<keyword evidence="13" id="KW-0472">Membrane</keyword>
<evidence type="ECO:0000313" key="17">
    <source>
        <dbReference type="Proteomes" id="UP000006866"/>
    </source>
</evidence>
<dbReference type="CDD" id="cd01879">
    <property type="entry name" value="FeoB"/>
    <property type="match status" value="1"/>
</dbReference>